<protein>
    <submittedName>
        <fullName evidence="1">Uncharacterized protein</fullName>
    </submittedName>
</protein>
<organism evidence="1 2">
    <name type="scientific">Hymenobacter rubripertinctus</name>
    <dbReference type="NCBI Taxonomy" id="2029981"/>
    <lineage>
        <taxon>Bacteria</taxon>
        <taxon>Pseudomonadati</taxon>
        <taxon>Bacteroidota</taxon>
        <taxon>Cytophagia</taxon>
        <taxon>Cytophagales</taxon>
        <taxon>Hymenobacteraceae</taxon>
        <taxon>Hymenobacter</taxon>
    </lineage>
</organism>
<dbReference type="AlphaFoldDB" id="A0A418R8Z1"/>
<keyword evidence="2" id="KW-1185">Reference proteome</keyword>
<evidence type="ECO:0000313" key="2">
    <source>
        <dbReference type="Proteomes" id="UP000284250"/>
    </source>
</evidence>
<dbReference type="Proteomes" id="UP000284250">
    <property type="component" value="Unassembled WGS sequence"/>
</dbReference>
<name>A0A418R8Z1_9BACT</name>
<evidence type="ECO:0000313" key="1">
    <source>
        <dbReference type="EMBL" id="RIY13755.1"/>
    </source>
</evidence>
<sequence>MVLDTWGKFEAVILSIVEEELGGSCFPVAAAGLLALLTPVLDFLVVKSEVGQLVVGAGEGGGELFVGGQLRISKAYLGLALSAGCLAPEVVSRGRLRYPFSFWRNFFFGGCAWAIRRLRYCTAGRDVFVEHFRT</sequence>
<proteinExistence type="predicted"/>
<reference evidence="1 2" key="1">
    <citation type="submission" date="2019-01" db="EMBL/GenBank/DDBJ databases">
        <title>Hymenobacter humicola sp. nov., isolated from soils in Antarctica.</title>
        <authorList>
            <person name="Sedlacek I."/>
            <person name="Holochova P."/>
            <person name="Kralova S."/>
            <person name="Pantucek R."/>
            <person name="Stankova E."/>
            <person name="Vrbovska V."/>
            <person name="Kristofova L."/>
            <person name="Svec P."/>
            <person name="Busse H.-J."/>
        </authorList>
    </citation>
    <scope>NUCLEOTIDE SEQUENCE [LARGE SCALE GENOMIC DNA]</scope>
    <source>
        <strain evidence="1 2">CCM 8852</strain>
    </source>
</reference>
<dbReference type="EMBL" id="QYCN01000002">
    <property type="protein sequence ID" value="RIY13755.1"/>
    <property type="molecule type" value="Genomic_DNA"/>
</dbReference>
<accession>A0A418R8Z1</accession>
<comment type="caution">
    <text evidence="1">The sequence shown here is derived from an EMBL/GenBank/DDBJ whole genome shotgun (WGS) entry which is preliminary data.</text>
</comment>
<gene>
    <name evidence="1" type="ORF">D0T11_01350</name>
</gene>